<dbReference type="InterPro" id="IPR001851">
    <property type="entry name" value="ABC_transp_permease"/>
</dbReference>
<feature type="transmembrane region" description="Helical" evidence="6">
    <location>
        <begin position="234"/>
        <end position="251"/>
    </location>
</feature>
<feature type="transmembrane region" description="Helical" evidence="6">
    <location>
        <begin position="284"/>
        <end position="303"/>
    </location>
</feature>
<evidence type="ECO:0000256" key="3">
    <source>
        <dbReference type="ARBA" id="ARBA00022692"/>
    </source>
</evidence>
<dbReference type="CDD" id="cd06581">
    <property type="entry name" value="TM_PBP1_LivM_like"/>
    <property type="match status" value="1"/>
</dbReference>
<evidence type="ECO:0000256" key="6">
    <source>
        <dbReference type="SAM" id="Phobius"/>
    </source>
</evidence>
<reference evidence="7 8" key="1">
    <citation type="submission" date="2021-01" db="EMBL/GenBank/DDBJ databases">
        <title>Belnapia mucosa sp. nov. and Belnapia arida sp. nov., isolated from the Tabernas Desert (Almeria, Spain).</title>
        <authorList>
            <person name="Molina-Menor E."/>
            <person name="Vidal-Verdu A."/>
            <person name="Calonge A."/>
            <person name="Satari L."/>
            <person name="Pereto J."/>
            <person name="Porcar M."/>
        </authorList>
    </citation>
    <scope>NUCLEOTIDE SEQUENCE [LARGE SCALE GENOMIC DNA]</scope>
    <source>
        <strain evidence="7 8">T18</strain>
    </source>
</reference>
<protein>
    <submittedName>
        <fullName evidence="7">Branched-chain amino acid ABC transporter permease</fullName>
    </submittedName>
</protein>
<feature type="transmembrane region" description="Helical" evidence="6">
    <location>
        <begin position="72"/>
        <end position="90"/>
    </location>
</feature>
<dbReference type="PANTHER" id="PTHR30482">
    <property type="entry name" value="HIGH-AFFINITY BRANCHED-CHAIN AMINO ACID TRANSPORT SYSTEM PERMEASE"/>
    <property type="match status" value="1"/>
</dbReference>
<comment type="caution">
    <text evidence="7">The sequence shown here is derived from an EMBL/GenBank/DDBJ whole genome shotgun (WGS) entry which is preliminary data.</text>
</comment>
<evidence type="ECO:0000313" key="7">
    <source>
        <dbReference type="EMBL" id="MBL6079616.1"/>
    </source>
</evidence>
<dbReference type="InterPro" id="IPR043428">
    <property type="entry name" value="LivM-like"/>
</dbReference>
<organism evidence="7 8">
    <name type="scientific">Belnapia arida</name>
    <dbReference type="NCBI Taxonomy" id="2804533"/>
    <lineage>
        <taxon>Bacteria</taxon>
        <taxon>Pseudomonadati</taxon>
        <taxon>Pseudomonadota</taxon>
        <taxon>Alphaproteobacteria</taxon>
        <taxon>Acetobacterales</taxon>
        <taxon>Roseomonadaceae</taxon>
        <taxon>Belnapia</taxon>
    </lineage>
</organism>
<keyword evidence="4 6" id="KW-1133">Transmembrane helix</keyword>
<dbReference type="Pfam" id="PF02653">
    <property type="entry name" value="BPD_transp_2"/>
    <property type="match status" value="1"/>
</dbReference>
<keyword evidence="8" id="KW-1185">Reference proteome</keyword>
<proteinExistence type="predicted"/>
<keyword evidence="5 6" id="KW-0472">Membrane</keyword>
<feature type="transmembrane region" description="Helical" evidence="6">
    <location>
        <begin position="46"/>
        <end position="65"/>
    </location>
</feature>
<keyword evidence="3 6" id="KW-0812">Transmembrane</keyword>
<accession>A0ABS1U8J3</accession>
<comment type="subcellular location">
    <subcellularLocation>
        <location evidence="1">Cell membrane</location>
        <topology evidence="1">Multi-pass membrane protein</topology>
    </subcellularLocation>
</comment>
<evidence type="ECO:0000256" key="4">
    <source>
        <dbReference type="ARBA" id="ARBA00022989"/>
    </source>
</evidence>
<evidence type="ECO:0000256" key="1">
    <source>
        <dbReference type="ARBA" id="ARBA00004651"/>
    </source>
</evidence>
<feature type="transmembrane region" description="Helical" evidence="6">
    <location>
        <begin position="184"/>
        <end position="200"/>
    </location>
</feature>
<dbReference type="RefSeq" id="WP_202832858.1">
    <property type="nucleotide sequence ID" value="NZ_JAETWB010000007.1"/>
</dbReference>
<evidence type="ECO:0000256" key="2">
    <source>
        <dbReference type="ARBA" id="ARBA00022475"/>
    </source>
</evidence>
<feature type="transmembrane region" description="Helical" evidence="6">
    <location>
        <begin position="16"/>
        <end position="34"/>
    </location>
</feature>
<name>A0ABS1U8J3_9PROT</name>
<dbReference type="EMBL" id="JAETWB010000007">
    <property type="protein sequence ID" value="MBL6079616.1"/>
    <property type="molecule type" value="Genomic_DNA"/>
</dbReference>
<evidence type="ECO:0000256" key="5">
    <source>
        <dbReference type="ARBA" id="ARBA00023136"/>
    </source>
</evidence>
<feature type="transmembrane region" description="Helical" evidence="6">
    <location>
        <begin position="96"/>
        <end position="118"/>
    </location>
</feature>
<dbReference type="Proteomes" id="UP000660885">
    <property type="component" value="Unassembled WGS sequence"/>
</dbReference>
<sequence length="354" mass="37769">MLKLLEGPQTMGRGPAFWGAAGVVLLAALAYPMFADPYDVGNFGYFFVWIFMALGLCMMWGLCGMLSFGQTFFFGLAGYGYGVIAIDLGNGPLGTMAGLVGGLVLAAVAAAVLGYFMIYGRINGVFFGIVTLSVTLALAYFLGQTAGPEWAIGKARLNGFNGMQGMDPLTFPGPDGGIVLEETLFYYVLILGLAVAYLLLRMLANSRFGNVLVAIREDAERAELLGYDVRRYQLAVFVLGSTLAGLSGVLYTSWGQFITPSSIGLPAASMPIIWVAFSGRTDLTATLVGTFLLLLGFQSLTIYSQETALVLMGALLMATVLFVPRGFVLGIGDLLARLAMRRRREPRPAAAAEV</sequence>
<dbReference type="PANTHER" id="PTHR30482:SF10">
    <property type="entry name" value="HIGH-AFFINITY BRANCHED-CHAIN AMINO ACID TRANSPORT PROTEIN BRAE"/>
    <property type="match status" value="1"/>
</dbReference>
<evidence type="ECO:0000313" key="8">
    <source>
        <dbReference type="Proteomes" id="UP000660885"/>
    </source>
</evidence>
<keyword evidence="2" id="KW-1003">Cell membrane</keyword>
<gene>
    <name evidence="7" type="ORF">JMJ56_16480</name>
</gene>
<feature type="transmembrane region" description="Helical" evidence="6">
    <location>
        <begin position="309"/>
        <end position="336"/>
    </location>
</feature>
<feature type="transmembrane region" description="Helical" evidence="6">
    <location>
        <begin position="125"/>
        <end position="143"/>
    </location>
</feature>